<evidence type="ECO:0000313" key="5">
    <source>
        <dbReference type="Proteomes" id="UP000316095"/>
    </source>
</evidence>
<dbReference type="InterPro" id="IPR022655">
    <property type="entry name" value="DUF1553"/>
</dbReference>
<dbReference type="PANTHER" id="PTHR35889">
    <property type="entry name" value="CYCLOINULO-OLIGOSACCHARIDE FRUCTANOTRANSFERASE-RELATED"/>
    <property type="match status" value="1"/>
</dbReference>
<evidence type="ECO:0000313" key="4">
    <source>
        <dbReference type="EMBL" id="TWT59473.1"/>
    </source>
</evidence>
<feature type="domain" description="Cytochrome C Planctomycete-type" evidence="3">
    <location>
        <begin position="212"/>
        <end position="272"/>
    </location>
</feature>
<dbReference type="Proteomes" id="UP000316095">
    <property type="component" value="Unassembled WGS sequence"/>
</dbReference>
<evidence type="ECO:0000259" key="3">
    <source>
        <dbReference type="Pfam" id="PF07635"/>
    </source>
</evidence>
<dbReference type="RefSeq" id="WP_207310009.1">
    <property type="nucleotide sequence ID" value="NZ_SJPG01000001.1"/>
</dbReference>
<proteinExistence type="predicted"/>
<dbReference type="AlphaFoldDB" id="A0A5C5XB04"/>
<reference evidence="4 5" key="1">
    <citation type="submission" date="2019-02" db="EMBL/GenBank/DDBJ databases">
        <title>Deep-cultivation of Planctomycetes and their phenomic and genomic characterization uncovers novel biology.</title>
        <authorList>
            <person name="Wiegand S."/>
            <person name="Jogler M."/>
            <person name="Boedeker C."/>
            <person name="Pinto D."/>
            <person name="Vollmers J."/>
            <person name="Rivas-Marin E."/>
            <person name="Kohn T."/>
            <person name="Peeters S.H."/>
            <person name="Heuer A."/>
            <person name="Rast P."/>
            <person name="Oberbeckmann S."/>
            <person name="Bunk B."/>
            <person name="Jeske O."/>
            <person name="Meyerdierks A."/>
            <person name="Storesund J.E."/>
            <person name="Kallscheuer N."/>
            <person name="Luecker S."/>
            <person name="Lage O.M."/>
            <person name="Pohl T."/>
            <person name="Merkel B.J."/>
            <person name="Hornburger P."/>
            <person name="Mueller R.-W."/>
            <person name="Bruemmer F."/>
            <person name="Labrenz M."/>
            <person name="Spormann A.M."/>
            <person name="Op Den Camp H."/>
            <person name="Overmann J."/>
            <person name="Amann R."/>
            <person name="Jetten M.S.M."/>
            <person name="Mascher T."/>
            <person name="Medema M.H."/>
            <person name="Devos D.P."/>
            <person name="Kaster A.-K."/>
            <person name="Ovreas L."/>
            <person name="Rohde M."/>
            <person name="Galperin M.Y."/>
            <person name="Jogler C."/>
        </authorList>
    </citation>
    <scope>NUCLEOTIDE SEQUENCE [LARGE SCALE GENOMIC DNA]</scope>
    <source>
        <strain evidence="4 5">Pan54</strain>
    </source>
</reference>
<feature type="domain" description="DUF1553" evidence="2">
    <location>
        <begin position="622"/>
        <end position="879"/>
    </location>
</feature>
<dbReference type="Pfam" id="PF07587">
    <property type="entry name" value="PSD1"/>
    <property type="match status" value="1"/>
</dbReference>
<protein>
    <submittedName>
        <fullName evidence="4">Planctomycete cytochrome C</fullName>
    </submittedName>
</protein>
<dbReference type="Pfam" id="PF07635">
    <property type="entry name" value="PSCyt1"/>
    <property type="match status" value="1"/>
</dbReference>
<comment type="caution">
    <text evidence="4">The sequence shown here is derived from an EMBL/GenBank/DDBJ whole genome shotgun (WGS) entry which is preliminary data.</text>
</comment>
<sequence precursor="true">MANGCCFRPADNRGLRIVFVFMMTSFSVVATSVADEAPTFFRGLNLNGPAVSIDGNVWEGQDAKTYTCKDKSFNNQDVKLLPSTDAERAKMIRSSRWGGNRVELNSIPTGRYTVFLYVWEDNRSETYTVFVNDAEVVRNYNSGREGHWEKLGPWHTDSKEGTIVISSKGGAANFSGVEIWKGEHDGSGTNILTKDQLAMFESQIRPLLIKHCYDCHSEKSEQVEGHLLVDSAPTLRKGGSLGPAVIPGDPDHSLLIEAVRYENDNMQMPPDEKLSDIEIASLEEWVRSGAPDPRRSATTIPLKTIDVAKAREFWSFRPISHPIPPKNTNSQWATTEIDRFILARLERQKLRPVAVADKPMLIRRATFDLIGLPPSPAEIDAFVNDPSPRAFENVVERLLSSPQYGERWGRHWMDLVRYADTAGENSDYPIPQAYRYRNYIIDAFNNDKPYDEFLREQIAGDLLPASTDDERNEHIIATGYIASSRRFGSVIKDYPQHLTIEDTIDNMARVVLGLTISCSRCHDHKFDPILQTDYYGLYGIFNSTKYAFPGIELDKKPRGFIPLFKEGSPGPELAYAVTDGQVGDAALQIRGEPKQPGELIPRKFPDLLGGQRLTDKEAKQSGRLQLAEWLTDPQNPLTARVMVNRIWQYHFGKGLVGTPSDFGIRGLSPTHPELLDWLATQFIESGWSVKHMHRQIMNSRVYQLTSTTGDAEDQNNIQQAIDVDPDNELCWRYNRQRLDAESLRDTLLLLSTELDATRMEEPHPFPPVEKWGYTQHHPFRDSYESNRRSVYLMTTRLNARPYFTAFDGPDRNASSAVRDNSVTTVQSLYLLNNEFVHSRAEKFATRLLAECDNDDQRIDLAFLLTFGRPATTDDKTNTLSFQKTLSDEIGADKNKSPDEIKHQCWTSFALALFRTNEFLYVD</sequence>
<name>A0A5C5XB04_9PLAN</name>
<evidence type="ECO:0000259" key="2">
    <source>
        <dbReference type="Pfam" id="PF07587"/>
    </source>
</evidence>
<dbReference type="Pfam" id="PF07583">
    <property type="entry name" value="PSCyt2"/>
    <property type="match status" value="1"/>
</dbReference>
<gene>
    <name evidence="4" type="ORF">Pan54_01790</name>
</gene>
<keyword evidence="5" id="KW-1185">Reference proteome</keyword>
<accession>A0A5C5XB04</accession>
<dbReference type="PANTHER" id="PTHR35889:SF3">
    <property type="entry name" value="F-BOX DOMAIN-CONTAINING PROTEIN"/>
    <property type="match status" value="1"/>
</dbReference>
<dbReference type="InterPro" id="IPR011429">
    <property type="entry name" value="Cyt_c_Planctomycete-type"/>
</dbReference>
<evidence type="ECO:0000259" key="1">
    <source>
        <dbReference type="Pfam" id="PF07583"/>
    </source>
</evidence>
<dbReference type="InterPro" id="IPR011444">
    <property type="entry name" value="DUF1549"/>
</dbReference>
<organism evidence="4 5">
    <name type="scientific">Rubinisphaera italica</name>
    <dbReference type="NCBI Taxonomy" id="2527969"/>
    <lineage>
        <taxon>Bacteria</taxon>
        <taxon>Pseudomonadati</taxon>
        <taxon>Planctomycetota</taxon>
        <taxon>Planctomycetia</taxon>
        <taxon>Planctomycetales</taxon>
        <taxon>Planctomycetaceae</taxon>
        <taxon>Rubinisphaera</taxon>
    </lineage>
</organism>
<feature type="domain" description="DUF1549" evidence="1">
    <location>
        <begin position="336"/>
        <end position="545"/>
    </location>
</feature>
<dbReference type="EMBL" id="SJPG01000001">
    <property type="protein sequence ID" value="TWT59473.1"/>
    <property type="molecule type" value="Genomic_DNA"/>
</dbReference>